<dbReference type="EMBL" id="QQAH01000022">
    <property type="protein sequence ID" value="RDD80000.1"/>
    <property type="molecule type" value="Genomic_DNA"/>
</dbReference>
<evidence type="ECO:0000313" key="3">
    <source>
        <dbReference type="Proteomes" id="UP000253782"/>
    </source>
</evidence>
<dbReference type="InterPro" id="IPR016181">
    <property type="entry name" value="Acyl_CoA_acyltransferase"/>
</dbReference>
<dbReference type="RefSeq" id="WP_114847148.1">
    <property type="nucleotide sequence ID" value="NZ_JBHSPE010000025.1"/>
</dbReference>
<keyword evidence="2" id="KW-0808">Transferase</keyword>
<dbReference type="GO" id="GO:0016747">
    <property type="term" value="F:acyltransferase activity, transferring groups other than amino-acyl groups"/>
    <property type="evidence" value="ECO:0007669"/>
    <property type="project" value="InterPro"/>
</dbReference>
<dbReference type="InterPro" id="IPR000182">
    <property type="entry name" value="GNAT_dom"/>
</dbReference>
<name>A0A369UK81_9GAMM</name>
<feature type="domain" description="N-acetyltransferase" evidence="1">
    <location>
        <begin position="5"/>
        <end position="143"/>
    </location>
</feature>
<dbReference type="Proteomes" id="UP000253782">
    <property type="component" value="Unassembled WGS sequence"/>
</dbReference>
<keyword evidence="3" id="KW-1185">Reference proteome</keyword>
<dbReference type="PROSITE" id="PS51186">
    <property type="entry name" value="GNAT"/>
    <property type="match status" value="1"/>
</dbReference>
<sequence length="143" mass="16203">MNTPVIGHAETDADIRACFPVMSQLRPHVSENELLAAVQRMRGEGYKVVALSVDGKVEAVAGYRIIEMLRTGSMLEIDDLVTSDATRSKGYGRQLFDWIHQEARHQGCSVIELDSSVHRVDAHRFYFRQRMHILAFHFSMAVT</sequence>
<dbReference type="AlphaFoldDB" id="A0A369UK81"/>
<dbReference type="CDD" id="cd04301">
    <property type="entry name" value="NAT_SF"/>
    <property type="match status" value="1"/>
</dbReference>
<comment type="caution">
    <text evidence="2">The sequence shown here is derived from an EMBL/GenBank/DDBJ whole genome shotgun (WGS) entry which is preliminary data.</text>
</comment>
<accession>A0A369UK81</accession>
<gene>
    <name evidence="2" type="ORF">DVJ77_19200</name>
</gene>
<reference evidence="2 3" key="1">
    <citation type="submission" date="2018-07" db="EMBL/GenBank/DDBJ databases">
        <title>Dyella tabacisoli L4-6T, whole genome shotgun sequence.</title>
        <authorList>
            <person name="Zhou X.-K."/>
            <person name="Li W.-J."/>
            <person name="Duan Y.-Q."/>
        </authorList>
    </citation>
    <scope>NUCLEOTIDE SEQUENCE [LARGE SCALE GENOMIC DNA]</scope>
    <source>
        <strain evidence="2 3">L4-6</strain>
    </source>
</reference>
<dbReference type="Gene3D" id="3.40.630.30">
    <property type="match status" value="1"/>
</dbReference>
<dbReference type="Pfam" id="PF00583">
    <property type="entry name" value="Acetyltransf_1"/>
    <property type="match status" value="1"/>
</dbReference>
<evidence type="ECO:0000313" key="2">
    <source>
        <dbReference type="EMBL" id="RDD80000.1"/>
    </source>
</evidence>
<dbReference type="OrthoDB" id="9799601at2"/>
<dbReference type="SUPFAM" id="SSF55729">
    <property type="entry name" value="Acyl-CoA N-acyltransferases (Nat)"/>
    <property type="match status" value="1"/>
</dbReference>
<evidence type="ECO:0000259" key="1">
    <source>
        <dbReference type="PROSITE" id="PS51186"/>
    </source>
</evidence>
<protein>
    <submittedName>
        <fullName evidence="2">GNAT family N-acetyltransferase</fullName>
    </submittedName>
</protein>
<organism evidence="2 3">
    <name type="scientific">Dyella tabacisoli</name>
    <dbReference type="NCBI Taxonomy" id="2282381"/>
    <lineage>
        <taxon>Bacteria</taxon>
        <taxon>Pseudomonadati</taxon>
        <taxon>Pseudomonadota</taxon>
        <taxon>Gammaproteobacteria</taxon>
        <taxon>Lysobacterales</taxon>
        <taxon>Rhodanobacteraceae</taxon>
        <taxon>Dyella</taxon>
    </lineage>
</organism>
<proteinExistence type="predicted"/>